<evidence type="ECO:0000313" key="4">
    <source>
        <dbReference type="EMBL" id="GEN34608.1"/>
    </source>
</evidence>
<keyword evidence="5" id="KW-1185">Reference proteome</keyword>
<evidence type="ECO:0000256" key="2">
    <source>
        <dbReference type="SAM" id="SignalP"/>
    </source>
</evidence>
<feature type="chain" id="PRO_5021704981" description="SLH domain-containing protein" evidence="2">
    <location>
        <begin position="28"/>
        <end position="457"/>
    </location>
</feature>
<dbReference type="Pfam" id="PF20316">
    <property type="entry name" value="DUF6612"/>
    <property type="match status" value="1"/>
</dbReference>
<sequence length="457" mass="50008">MKKRRAMTAGMLSLAVLAGMPAVNVLAAEPSAVVQPQSDRLTRGEFFKMLNEAVDLPEAGSQHTYKDIAQHSELSGIVGKLQAAGILHGYRDGTVRPEREIRASEAVALISGALGIPNQPAPGTASPLPSSHWARHIAAWLTSAKVDFAWDNLDRTLTRQEAQGLIKQMLSTSDSAKKLLEESQKAQQAVKSFQMKGSMSLGMALKEKAIADMPAEDREMFEKIDGKPMSMTFEGAFMVPDAMYMKTNINALPLMPGTETGPMDIEQYIIGKDMYMKMPEGAPADPENPTGWVKMKDAFPMDMKAMMEQQMSGIPPQLEKKLFYRDLGNGQLAFQGRIDKLTDLASMMNGVQGMEDMTASLKEAENVIQSIYMQGVMTLDSNTKLPKDTKMQVVVTLKDKDGGAEDIPFKQITLSQDIAYSDYNGDVKVELPEAAKKAKEMPAVSADTQAFEQPAKN</sequence>
<dbReference type="RefSeq" id="WP_146809881.1">
    <property type="nucleotide sequence ID" value="NZ_BJXX01000085.1"/>
</dbReference>
<dbReference type="Pfam" id="PF00395">
    <property type="entry name" value="SLH"/>
    <property type="match status" value="1"/>
</dbReference>
<proteinExistence type="predicted"/>
<dbReference type="PROSITE" id="PS51272">
    <property type="entry name" value="SLH"/>
    <property type="match status" value="1"/>
</dbReference>
<dbReference type="AlphaFoldDB" id="A0A511V9Q4"/>
<feature type="domain" description="SLH" evidence="3">
    <location>
        <begin position="61"/>
        <end position="124"/>
    </location>
</feature>
<feature type="compositionally biased region" description="Polar residues" evidence="1">
    <location>
        <begin position="446"/>
        <end position="457"/>
    </location>
</feature>
<feature type="region of interest" description="Disordered" evidence="1">
    <location>
        <begin position="437"/>
        <end position="457"/>
    </location>
</feature>
<name>A0A511V9Q4_9BACL</name>
<comment type="caution">
    <text evidence="4">The sequence shown here is derived from an EMBL/GenBank/DDBJ whole genome shotgun (WGS) entry which is preliminary data.</text>
</comment>
<keyword evidence="2" id="KW-0732">Signal</keyword>
<dbReference type="InterPro" id="IPR046720">
    <property type="entry name" value="DUF6612"/>
</dbReference>
<gene>
    <name evidence="4" type="ORF">ADA01nite_20680</name>
</gene>
<evidence type="ECO:0000256" key="1">
    <source>
        <dbReference type="SAM" id="MobiDB-lite"/>
    </source>
</evidence>
<evidence type="ECO:0000313" key="5">
    <source>
        <dbReference type="Proteomes" id="UP000321157"/>
    </source>
</evidence>
<evidence type="ECO:0000259" key="3">
    <source>
        <dbReference type="PROSITE" id="PS51272"/>
    </source>
</evidence>
<reference evidence="4 5" key="1">
    <citation type="submission" date="2019-07" db="EMBL/GenBank/DDBJ databases">
        <title>Whole genome shotgun sequence of Aneurinibacillus danicus NBRC 102444.</title>
        <authorList>
            <person name="Hosoyama A."/>
            <person name="Uohara A."/>
            <person name="Ohji S."/>
            <person name="Ichikawa N."/>
        </authorList>
    </citation>
    <scope>NUCLEOTIDE SEQUENCE [LARGE SCALE GENOMIC DNA]</scope>
    <source>
        <strain evidence="4 5">NBRC 102444</strain>
    </source>
</reference>
<dbReference type="OrthoDB" id="2680600at2"/>
<protein>
    <recommendedName>
        <fullName evidence="3">SLH domain-containing protein</fullName>
    </recommendedName>
</protein>
<feature type="signal peptide" evidence="2">
    <location>
        <begin position="1"/>
        <end position="27"/>
    </location>
</feature>
<dbReference type="Proteomes" id="UP000321157">
    <property type="component" value="Unassembled WGS sequence"/>
</dbReference>
<dbReference type="InterPro" id="IPR001119">
    <property type="entry name" value="SLH_dom"/>
</dbReference>
<organism evidence="4 5">
    <name type="scientific">Aneurinibacillus danicus</name>
    <dbReference type="NCBI Taxonomy" id="267746"/>
    <lineage>
        <taxon>Bacteria</taxon>
        <taxon>Bacillati</taxon>
        <taxon>Bacillota</taxon>
        <taxon>Bacilli</taxon>
        <taxon>Bacillales</taxon>
        <taxon>Paenibacillaceae</taxon>
        <taxon>Aneurinibacillus group</taxon>
        <taxon>Aneurinibacillus</taxon>
    </lineage>
</organism>
<dbReference type="EMBL" id="BJXX01000085">
    <property type="protein sequence ID" value="GEN34608.1"/>
    <property type="molecule type" value="Genomic_DNA"/>
</dbReference>
<accession>A0A511V9Q4</accession>